<feature type="coiled-coil region" evidence="7">
    <location>
        <begin position="109"/>
        <end position="147"/>
    </location>
</feature>
<comment type="caution">
    <text evidence="9">The sequence shown here is derived from an EMBL/GenBank/DDBJ whole genome shotgun (WGS) entry which is preliminary data.</text>
</comment>
<dbReference type="PANTHER" id="PTHR34982">
    <property type="entry name" value="YOP PROTEINS TRANSLOCATION PROTEIN L"/>
    <property type="match status" value="1"/>
</dbReference>
<reference evidence="9 10" key="1">
    <citation type="submission" date="2021-07" db="EMBL/GenBank/DDBJ databases">
        <title>Clostridium weizhouense sp. nov., an anaerobic bacterium isolated from activated sludge of Petroleum wastewater.</title>
        <authorList>
            <person name="Li Q."/>
        </authorList>
    </citation>
    <scope>NUCLEOTIDE SEQUENCE [LARGE SCALE GENOMIC DNA]</scope>
    <source>
        <strain evidence="9 10">YB-6</strain>
    </source>
</reference>
<comment type="similarity">
    <text evidence="2">Belongs to the FliH family.</text>
</comment>
<keyword evidence="7" id="KW-0175">Coiled coil</keyword>
<evidence type="ECO:0000313" key="9">
    <source>
        <dbReference type="EMBL" id="MBW6408561.1"/>
    </source>
</evidence>
<keyword evidence="10" id="KW-1185">Reference proteome</keyword>
<dbReference type="Pfam" id="PF02108">
    <property type="entry name" value="FliH"/>
    <property type="match status" value="1"/>
</dbReference>
<comment type="function">
    <text evidence="1">Needed for flagellar regrowth and assembly.</text>
</comment>
<evidence type="ECO:0000256" key="3">
    <source>
        <dbReference type="ARBA" id="ARBA00022448"/>
    </source>
</evidence>
<dbReference type="RefSeq" id="WP_219777624.1">
    <property type="nucleotide sequence ID" value="NZ_JAHXPT010000001.1"/>
</dbReference>
<dbReference type="InterPro" id="IPR051472">
    <property type="entry name" value="T3SS_Stator/FliH"/>
</dbReference>
<evidence type="ECO:0000256" key="7">
    <source>
        <dbReference type="SAM" id="Coils"/>
    </source>
</evidence>
<dbReference type="PANTHER" id="PTHR34982:SF1">
    <property type="entry name" value="FLAGELLAR ASSEMBLY PROTEIN FLIH"/>
    <property type="match status" value="1"/>
</dbReference>
<keyword evidence="5" id="KW-0653">Protein transport</keyword>
<evidence type="ECO:0000256" key="2">
    <source>
        <dbReference type="ARBA" id="ARBA00006602"/>
    </source>
</evidence>
<organism evidence="9 10">
    <name type="scientific">Clostridium weizhouense</name>
    <dbReference type="NCBI Taxonomy" id="2859781"/>
    <lineage>
        <taxon>Bacteria</taxon>
        <taxon>Bacillati</taxon>
        <taxon>Bacillota</taxon>
        <taxon>Clostridia</taxon>
        <taxon>Eubacteriales</taxon>
        <taxon>Clostridiaceae</taxon>
        <taxon>Clostridium</taxon>
    </lineage>
</organism>
<evidence type="ECO:0000259" key="8">
    <source>
        <dbReference type="Pfam" id="PF02108"/>
    </source>
</evidence>
<gene>
    <name evidence="9" type="ORF">KYD98_00480</name>
</gene>
<protein>
    <submittedName>
        <fullName evidence="9">Flagellar biosynthesis protein</fullName>
    </submittedName>
</protein>
<keyword evidence="9" id="KW-0966">Cell projection</keyword>
<keyword evidence="9" id="KW-0282">Flagellum</keyword>
<feature type="domain" description="Flagellar assembly protein FliH/Type III secretion system HrpE" evidence="8">
    <location>
        <begin position="125"/>
        <end position="242"/>
    </location>
</feature>
<keyword evidence="9" id="KW-0969">Cilium</keyword>
<dbReference type="EMBL" id="JAHXPT010000001">
    <property type="protein sequence ID" value="MBW6408561.1"/>
    <property type="molecule type" value="Genomic_DNA"/>
</dbReference>
<sequence>MQSSYSLIKKDCALDGDKKKISTHYVISKKEGLSELEEKQEEKKYYSKEEVENLYKQYEEIGKRIIKDANNEKQGILLRATMQAQALEKEAYEKGYDEGIKNGYDDGYKKAFDENIDLAKEKAEEIINKAEKILDSANENYARYLEKKKIEVINLSLEIARTILKKEIEYEGSMNFLVEQAIELSKGEKNIIIKCNSIHADDLKAELEKWKISYSIKDEIFVLTDDFMEPGNAVLEKSSGKVIVGIDIGMESIRKEILG</sequence>
<evidence type="ECO:0000256" key="5">
    <source>
        <dbReference type="ARBA" id="ARBA00022927"/>
    </source>
</evidence>
<evidence type="ECO:0000256" key="6">
    <source>
        <dbReference type="ARBA" id="ARBA00023225"/>
    </source>
</evidence>
<keyword evidence="3" id="KW-0813">Transport</keyword>
<accession>A0ABS7AIR6</accession>
<dbReference type="InterPro" id="IPR018035">
    <property type="entry name" value="Flagellar_FliH/T3SS_HrpE"/>
</dbReference>
<evidence type="ECO:0000256" key="4">
    <source>
        <dbReference type="ARBA" id="ARBA00022795"/>
    </source>
</evidence>
<keyword evidence="6" id="KW-1006">Bacterial flagellum protein export</keyword>
<name>A0ABS7AIR6_9CLOT</name>
<keyword evidence="4" id="KW-1005">Bacterial flagellum biogenesis</keyword>
<dbReference type="Proteomes" id="UP001519921">
    <property type="component" value="Unassembled WGS sequence"/>
</dbReference>
<evidence type="ECO:0000313" key="10">
    <source>
        <dbReference type="Proteomes" id="UP001519921"/>
    </source>
</evidence>
<evidence type="ECO:0000256" key="1">
    <source>
        <dbReference type="ARBA" id="ARBA00003041"/>
    </source>
</evidence>
<proteinExistence type="inferred from homology"/>